<keyword evidence="3 7" id="KW-0133">Cell shape</keyword>
<dbReference type="Gene3D" id="2.40.440.10">
    <property type="entry name" value="L,D-transpeptidase catalytic domain-like"/>
    <property type="match status" value="1"/>
</dbReference>
<feature type="compositionally biased region" description="Basic and acidic residues" evidence="8">
    <location>
        <begin position="1"/>
        <end position="16"/>
    </location>
</feature>
<evidence type="ECO:0000259" key="10">
    <source>
        <dbReference type="PROSITE" id="PS52029"/>
    </source>
</evidence>
<evidence type="ECO:0000313" key="11">
    <source>
        <dbReference type="EMBL" id="MFC4467784.1"/>
    </source>
</evidence>
<dbReference type="InterPro" id="IPR038063">
    <property type="entry name" value="Transpep_catalytic_dom"/>
</dbReference>
<dbReference type="InterPro" id="IPR050979">
    <property type="entry name" value="LD-transpeptidase"/>
</dbReference>
<evidence type="ECO:0000256" key="4">
    <source>
        <dbReference type="ARBA" id="ARBA00022984"/>
    </source>
</evidence>
<dbReference type="PANTHER" id="PTHR30582:SF2">
    <property type="entry name" value="L,D-TRANSPEPTIDASE YCIB-RELATED"/>
    <property type="match status" value="1"/>
</dbReference>
<dbReference type="Pfam" id="PF03734">
    <property type="entry name" value="YkuD"/>
    <property type="match status" value="1"/>
</dbReference>
<dbReference type="Proteomes" id="UP001596012">
    <property type="component" value="Unassembled WGS sequence"/>
</dbReference>
<dbReference type="CDD" id="cd16913">
    <property type="entry name" value="YkuD_like"/>
    <property type="match status" value="1"/>
</dbReference>
<name>A0ABV8YSU2_9ACTN</name>
<dbReference type="Gene3D" id="2.60.40.3710">
    <property type="match status" value="1"/>
</dbReference>
<dbReference type="Gene3D" id="2.60.40.3780">
    <property type="match status" value="1"/>
</dbReference>
<feature type="active site" description="Nucleophile" evidence="7">
    <location>
        <position position="368"/>
    </location>
</feature>
<dbReference type="CDD" id="cd13432">
    <property type="entry name" value="LDT_IgD_like_2"/>
    <property type="match status" value="1"/>
</dbReference>
<dbReference type="SUPFAM" id="SSF141523">
    <property type="entry name" value="L,D-transpeptidase catalytic domain-like"/>
    <property type="match status" value="1"/>
</dbReference>
<evidence type="ECO:0000256" key="8">
    <source>
        <dbReference type="SAM" id="MobiDB-lite"/>
    </source>
</evidence>
<evidence type="ECO:0000256" key="2">
    <source>
        <dbReference type="ARBA" id="ARBA00022679"/>
    </source>
</evidence>
<dbReference type="EMBL" id="JBHSFG010000045">
    <property type="protein sequence ID" value="MFC4467784.1"/>
    <property type="molecule type" value="Genomic_DNA"/>
</dbReference>
<evidence type="ECO:0000256" key="1">
    <source>
        <dbReference type="ARBA" id="ARBA00004752"/>
    </source>
</evidence>
<dbReference type="Pfam" id="PF17964">
    <property type="entry name" value="Big_10"/>
    <property type="match status" value="1"/>
</dbReference>
<feature type="region of interest" description="Disordered" evidence="8">
    <location>
        <begin position="1"/>
        <end position="22"/>
    </location>
</feature>
<evidence type="ECO:0000313" key="12">
    <source>
        <dbReference type="Proteomes" id="UP001596012"/>
    </source>
</evidence>
<accession>A0ABV8YSU2</accession>
<feature type="domain" description="L,D-TPase catalytic" evidence="10">
    <location>
        <begin position="268"/>
        <end position="392"/>
    </location>
</feature>
<feature type="region of interest" description="Disordered" evidence="8">
    <location>
        <begin position="41"/>
        <end position="90"/>
    </location>
</feature>
<keyword evidence="5" id="KW-0012">Acyltransferase</keyword>
<dbReference type="PROSITE" id="PS52029">
    <property type="entry name" value="LD_TPASE"/>
    <property type="match status" value="1"/>
</dbReference>
<gene>
    <name evidence="11" type="ORF">ACFPH6_25195</name>
</gene>
<comment type="pathway">
    <text evidence="1 7">Cell wall biogenesis; peptidoglycan biosynthesis.</text>
</comment>
<comment type="caution">
    <text evidence="11">The sequence shown here is derived from an EMBL/GenBank/DDBJ whole genome shotgun (WGS) entry which is preliminary data.</text>
</comment>
<dbReference type="InterPro" id="IPR041280">
    <property type="entry name" value="Big_10"/>
</dbReference>
<protein>
    <submittedName>
        <fullName evidence="11">Ig-like domain-containing protein</fullName>
    </submittedName>
</protein>
<evidence type="ECO:0000256" key="5">
    <source>
        <dbReference type="ARBA" id="ARBA00023315"/>
    </source>
</evidence>
<feature type="chain" id="PRO_5046045515" evidence="9">
    <location>
        <begin position="46"/>
        <end position="421"/>
    </location>
</feature>
<dbReference type="PANTHER" id="PTHR30582">
    <property type="entry name" value="L,D-TRANSPEPTIDASE"/>
    <property type="match status" value="1"/>
</dbReference>
<sequence>MTVQDSRRGHMEPAERRPRRRRLGFAALALAGVVTLAACSQTANGAPKESPASDSKPGAEVGADSGKKGSAAVTVSPATDDKDVIPGEPLTVKASDGKLASVTVTAGDGKTLDGALSSDGTSWTSSHATGYGTAYTLKAQLAASDGEKTTRTSSFTTLSKDEIFVGTYNVNKGATVGVALPVSIVFNRAIRDKAAVERKLSVTSSPAVEGAWSWMKDRDGKDRVDYRPKEYWKSGTKVKLRMDLVGVKNGDLVGTQKREIDFTIGKSVVSTVDVVKKTMTVAENGKVVKTLPVSTGKKTFETWNGTMVVLSKVPTIRMNSATVGIFGPEAYDLGAVKWDVQLTPSGTYAHAAPWNEGKFGKVNASHGCIGLSTANAKWFYDRVNYGDPVTVVKSTDTVDVNNGYGAWNVDWESWKKSSALA</sequence>
<keyword evidence="6 7" id="KW-0961">Cell wall biogenesis/degradation</keyword>
<reference evidence="12" key="1">
    <citation type="journal article" date="2019" name="Int. J. Syst. Evol. Microbiol.">
        <title>The Global Catalogue of Microorganisms (GCM) 10K type strain sequencing project: providing services to taxonomists for standard genome sequencing and annotation.</title>
        <authorList>
            <consortium name="The Broad Institute Genomics Platform"/>
            <consortium name="The Broad Institute Genome Sequencing Center for Infectious Disease"/>
            <person name="Wu L."/>
            <person name="Ma J."/>
        </authorList>
    </citation>
    <scope>NUCLEOTIDE SEQUENCE [LARGE SCALE GENOMIC DNA]</scope>
    <source>
        <strain evidence="12">DT43</strain>
    </source>
</reference>
<organism evidence="11 12">
    <name type="scientific">Streptomyces xiangluensis</name>
    <dbReference type="NCBI Taxonomy" id="2665720"/>
    <lineage>
        <taxon>Bacteria</taxon>
        <taxon>Bacillati</taxon>
        <taxon>Actinomycetota</taxon>
        <taxon>Actinomycetes</taxon>
        <taxon>Kitasatosporales</taxon>
        <taxon>Streptomycetaceae</taxon>
        <taxon>Streptomyces</taxon>
    </lineage>
</organism>
<evidence type="ECO:0000256" key="7">
    <source>
        <dbReference type="PROSITE-ProRule" id="PRU01373"/>
    </source>
</evidence>
<dbReference type="RefSeq" id="WP_386345322.1">
    <property type="nucleotide sequence ID" value="NZ_JBHSFG010000045.1"/>
</dbReference>
<feature type="active site" description="Proton donor/acceptor" evidence="7">
    <location>
        <position position="350"/>
    </location>
</feature>
<keyword evidence="2" id="KW-0808">Transferase</keyword>
<keyword evidence="4 7" id="KW-0573">Peptidoglycan synthesis</keyword>
<feature type="signal peptide" evidence="9">
    <location>
        <begin position="1"/>
        <end position="45"/>
    </location>
</feature>
<evidence type="ECO:0000256" key="9">
    <source>
        <dbReference type="SAM" id="SignalP"/>
    </source>
</evidence>
<proteinExistence type="predicted"/>
<keyword evidence="9" id="KW-0732">Signal</keyword>
<evidence type="ECO:0000256" key="6">
    <source>
        <dbReference type="ARBA" id="ARBA00023316"/>
    </source>
</evidence>
<dbReference type="InterPro" id="IPR005490">
    <property type="entry name" value="LD_TPept_cat_dom"/>
</dbReference>
<keyword evidence="12" id="KW-1185">Reference proteome</keyword>
<evidence type="ECO:0000256" key="3">
    <source>
        <dbReference type="ARBA" id="ARBA00022960"/>
    </source>
</evidence>